<reference evidence="2 3" key="1">
    <citation type="submission" date="2016-10" db="EMBL/GenBank/DDBJ databases">
        <authorList>
            <person name="de Groot N.N."/>
        </authorList>
    </citation>
    <scope>NUCLEOTIDE SEQUENCE [LARGE SCALE GENOMIC DNA]</scope>
    <source>
        <strain evidence="2 3">DSM 21039</strain>
    </source>
</reference>
<keyword evidence="3" id="KW-1185">Reference proteome</keyword>
<accession>A0A1H7KU73</accession>
<dbReference type="Proteomes" id="UP000198984">
    <property type="component" value="Unassembled WGS sequence"/>
</dbReference>
<keyword evidence="1" id="KW-0732">Signal</keyword>
<feature type="chain" id="PRO_5011508391" description="Lipid A deacylase LpxR family protein" evidence="1">
    <location>
        <begin position="20"/>
        <end position="332"/>
    </location>
</feature>
<evidence type="ECO:0008006" key="4">
    <source>
        <dbReference type="Google" id="ProtNLM"/>
    </source>
</evidence>
<proteinExistence type="predicted"/>
<evidence type="ECO:0000313" key="3">
    <source>
        <dbReference type="Proteomes" id="UP000198984"/>
    </source>
</evidence>
<gene>
    <name evidence="2" type="ORF">SAMN04488505_1011099</name>
</gene>
<evidence type="ECO:0000256" key="1">
    <source>
        <dbReference type="SAM" id="SignalP"/>
    </source>
</evidence>
<dbReference type="InterPro" id="IPR037107">
    <property type="entry name" value="Put_OMP_sf"/>
</dbReference>
<dbReference type="EMBL" id="FOBB01000001">
    <property type="protein sequence ID" value="SEK90026.1"/>
    <property type="molecule type" value="Genomic_DNA"/>
</dbReference>
<dbReference type="Pfam" id="PF09982">
    <property type="entry name" value="LpxR"/>
    <property type="match status" value="1"/>
</dbReference>
<sequence>MRALLTGALLLFLAVKANCQVISTADSIHHLLRIYEDNDFLNIRGQGTDESYTNGTRIDYFYQKKKPTRFLDKLILPRTGKNAINTYHWSVMQVMITPKNLSETKYLPDDYSYSGALFLSHGLDSYDPVRKFSLQSELVMGVMGPLSFAEDAQKWVHNVLNYEPPMGWENQLPNAPLLNYNFTYERMVWQPGPSVELIGGASANVGTMLDGGAVHATLRIGHMNPYFGIRAGSAQRGKKLQIYAFLRPTVEYTWYNALLEGGLFSWRNSRFEVRKSFNKATLLPWNTRIDYGMGIAFHRFQIAFTQKTQSASLKGTRSHEVGNISVYIPLGS</sequence>
<dbReference type="OrthoDB" id="622552at2"/>
<dbReference type="InterPro" id="IPR018707">
    <property type="entry name" value="LpxR"/>
</dbReference>
<dbReference type="Gene3D" id="2.40.128.140">
    <property type="entry name" value="Outer membrane protein"/>
    <property type="match status" value="1"/>
</dbReference>
<name>A0A1H7KU73_9BACT</name>
<organism evidence="2 3">
    <name type="scientific">Chitinophaga rupis</name>
    <dbReference type="NCBI Taxonomy" id="573321"/>
    <lineage>
        <taxon>Bacteria</taxon>
        <taxon>Pseudomonadati</taxon>
        <taxon>Bacteroidota</taxon>
        <taxon>Chitinophagia</taxon>
        <taxon>Chitinophagales</taxon>
        <taxon>Chitinophagaceae</taxon>
        <taxon>Chitinophaga</taxon>
    </lineage>
</organism>
<feature type="signal peptide" evidence="1">
    <location>
        <begin position="1"/>
        <end position="19"/>
    </location>
</feature>
<evidence type="ECO:0000313" key="2">
    <source>
        <dbReference type="EMBL" id="SEK90026.1"/>
    </source>
</evidence>
<dbReference type="AlphaFoldDB" id="A0A1H7KU73"/>
<dbReference type="RefSeq" id="WP_089907221.1">
    <property type="nucleotide sequence ID" value="NZ_FOBB01000001.1"/>
</dbReference>
<protein>
    <recommendedName>
        <fullName evidence="4">Lipid A deacylase LpxR family protein</fullName>
    </recommendedName>
</protein>